<name>A0A939RUG5_9CELL</name>
<dbReference type="Proteomes" id="UP000664209">
    <property type="component" value="Unassembled WGS sequence"/>
</dbReference>
<sequence>MRSSTTGAALLCLALSGGLLLGCTPDQGPDDETPDPTPTPSPEPVRTAELSLPEKPAVVLDGPGADELAAATSTALYASAPVAVVAPAQDEDAQLRAASIAVGLGAPLLLADAEADGAGASPAQAEIERLGALAVVTVGEVPAEALGDIETVAAPAEDAELRSLLGWEAATDDEGAAAEDATEEKDPEDGAEDPTDGTEGVATVIALDREVRTLLGGEGGAEDGPTDDEPSPSAEPTTSEPTPEDPPGPEDSAPGGPLPPTELAEPTEGGVVLTTGEPAQVAAVATARAAGVPVVTVPDGDPRRESSVVQAMAEIAPSTVIGLSETFVGARTLAWKAETAATGVELPGGGQVLFPGRRMIAIYGTPGTPALGLLGEQDLDQSIRRVQDIAARYEPLTTGTVVPAFEIIVTVASAEPGEDGNYTRELPVESFVPWVEAAQEAGVYVVIDLQPGRTDFLTQAQRYEELLRYPNVGLALDPEWRLEPDQVHLRQIGSVEIDEVNQVVDYLADLTREEALPQKLLVLHQFRLSMIRDRERLDTSRDEVAVLIHADGQGSQPAKQDTWRALRAGAPEGVTWGWKNFIDEDTPTLTPTETFRDVQPTPRFVSYQ</sequence>
<dbReference type="AlphaFoldDB" id="A0A939RUG5"/>
<keyword evidence="4" id="KW-1185">Reference proteome</keyword>
<organism evidence="3 4">
    <name type="scientific">Actinotalea soli</name>
    <dbReference type="NCBI Taxonomy" id="2819234"/>
    <lineage>
        <taxon>Bacteria</taxon>
        <taxon>Bacillati</taxon>
        <taxon>Actinomycetota</taxon>
        <taxon>Actinomycetes</taxon>
        <taxon>Micrococcales</taxon>
        <taxon>Cellulomonadaceae</taxon>
        <taxon>Actinotalea</taxon>
    </lineage>
</organism>
<feature type="compositionally biased region" description="Acidic residues" evidence="1">
    <location>
        <begin position="173"/>
        <end position="196"/>
    </location>
</feature>
<evidence type="ECO:0000256" key="2">
    <source>
        <dbReference type="SAM" id="SignalP"/>
    </source>
</evidence>
<feature type="chain" id="PRO_5036738491" description="Lipoprotein" evidence="2">
    <location>
        <begin position="29"/>
        <end position="608"/>
    </location>
</feature>
<feature type="region of interest" description="Disordered" evidence="1">
    <location>
        <begin position="23"/>
        <end position="50"/>
    </location>
</feature>
<evidence type="ECO:0000256" key="1">
    <source>
        <dbReference type="SAM" id="MobiDB-lite"/>
    </source>
</evidence>
<reference evidence="3" key="1">
    <citation type="submission" date="2021-03" db="EMBL/GenBank/DDBJ databases">
        <title>Actinotalea soli sp. nov., isolated from soil.</title>
        <authorList>
            <person name="Ping W."/>
            <person name="Zhang J."/>
        </authorList>
    </citation>
    <scope>NUCLEOTIDE SEQUENCE</scope>
    <source>
        <strain evidence="3">BY-33</strain>
    </source>
</reference>
<dbReference type="RefSeq" id="WP_208054968.1">
    <property type="nucleotide sequence ID" value="NZ_JAGEMK010000002.1"/>
</dbReference>
<comment type="caution">
    <text evidence="3">The sequence shown here is derived from an EMBL/GenBank/DDBJ whole genome shotgun (WGS) entry which is preliminary data.</text>
</comment>
<evidence type="ECO:0000313" key="3">
    <source>
        <dbReference type="EMBL" id="MBO1751300.1"/>
    </source>
</evidence>
<keyword evidence="2" id="KW-0732">Signal</keyword>
<feature type="compositionally biased region" description="Low complexity" evidence="1">
    <location>
        <begin position="231"/>
        <end position="241"/>
    </location>
</feature>
<proteinExistence type="predicted"/>
<feature type="compositionally biased region" description="Acidic residues" evidence="1">
    <location>
        <begin position="220"/>
        <end position="230"/>
    </location>
</feature>
<accession>A0A939RUG5</accession>
<gene>
    <name evidence="3" type="ORF">J4G33_05735</name>
</gene>
<feature type="region of interest" description="Disordered" evidence="1">
    <location>
        <begin position="215"/>
        <end position="267"/>
    </location>
</feature>
<feature type="signal peptide" evidence="2">
    <location>
        <begin position="1"/>
        <end position="28"/>
    </location>
</feature>
<feature type="compositionally biased region" description="Low complexity" evidence="1">
    <location>
        <begin position="250"/>
        <end position="267"/>
    </location>
</feature>
<evidence type="ECO:0000313" key="4">
    <source>
        <dbReference type="Proteomes" id="UP000664209"/>
    </source>
</evidence>
<dbReference type="EMBL" id="JAGEMK010000002">
    <property type="protein sequence ID" value="MBO1751300.1"/>
    <property type="molecule type" value="Genomic_DNA"/>
</dbReference>
<feature type="region of interest" description="Disordered" evidence="1">
    <location>
        <begin position="173"/>
        <end position="198"/>
    </location>
</feature>
<protein>
    <recommendedName>
        <fullName evidence="5">Lipoprotein</fullName>
    </recommendedName>
</protein>
<dbReference type="PROSITE" id="PS51257">
    <property type="entry name" value="PROKAR_LIPOPROTEIN"/>
    <property type="match status" value="1"/>
</dbReference>
<evidence type="ECO:0008006" key="5">
    <source>
        <dbReference type="Google" id="ProtNLM"/>
    </source>
</evidence>